<feature type="transmembrane region" description="Helical" evidence="7">
    <location>
        <begin position="326"/>
        <end position="347"/>
    </location>
</feature>
<keyword evidence="3" id="KW-1003">Cell membrane</keyword>
<organism evidence="8 9">
    <name type="scientific">Rheinheimera soli</name>
    <dbReference type="NCBI Taxonomy" id="443616"/>
    <lineage>
        <taxon>Bacteria</taxon>
        <taxon>Pseudomonadati</taxon>
        <taxon>Pseudomonadota</taxon>
        <taxon>Gammaproteobacteria</taxon>
        <taxon>Chromatiales</taxon>
        <taxon>Chromatiaceae</taxon>
        <taxon>Rheinheimera</taxon>
    </lineage>
</organism>
<dbReference type="InterPro" id="IPR050833">
    <property type="entry name" value="Poly_Biosynth_Transport"/>
</dbReference>
<keyword evidence="9" id="KW-1185">Reference proteome</keyword>
<feature type="transmembrane region" description="Helical" evidence="7">
    <location>
        <begin position="359"/>
        <end position="378"/>
    </location>
</feature>
<proteinExistence type="inferred from homology"/>
<feature type="transmembrane region" description="Helical" evidence="7">
    <location>
        <begin position="418"/>
        <end position="435"/>
    </location>
</feature>
<comment type="subcellular location">
    <subcellularLocation>
        <location evidence="1">Cell membrane</location>
        <topology evidence="1">Multi-pass membrane protein</topology>
    </subcellularLocation>
</comment>
<keyword evidence="5 7" id="KW-1133">Transmembrane helix</keyword>
<feature type="transmembrane region" description="Helical" evidence="7">
    <location>
        <begin position="115"/>
        <end position="137"/>
    </location>
</feature>
<reference evidence="8 9" key="1">
    <citation type="submission" date="2023-07" db="EMBL/GenBank/DDBJ databases">
        <title>Sorghum-associated microbial communities from plants grown in Nebraska, USA.</title>
        <authorList>
            <person name="Schachtman D."/>
        </authorList>
    </citation>
    <scope>NUCLEOTIDE SEQUENCE [LARGE SCALE GENOMIC DNA]</scope>
    <source>
        <strain evidence="8 9">4138</strain>
    </source>
</reference>
<keyword evidence="6 7" id="KW-0472">Membrane</keyword>
<accession>A0ABU1VUH9</accession>
<protein>
    <submittedName>
        <fullName evidence="8">PST family polysaccharide transporter</fullName>
    </submittedName>
</protein>
<evidence type="ECO:0000256" key="1">
    <source>
        <dbReference type="ARBA" id="ARBA00004651"/>
    </source>
</evidence>
<keyword evidence="4 7" id="KW-0812">Transmembrane</keyword>
<gene>
    <name evidence="8" type="ORF">J2W69_000294</name>
</gene>
<comment type="caution">
    <text evidence="8">The sequence shown here is derived from an EMBL/GenBank/DDBJ whole genome shotgun (WGS) entry which is preliminary data.</text>
</comment>
<feature type="transmembrane region" description="Helical" evidence="7">
    <location>
        <begin position="297"/>
        <end position="320"/>
    </location>
</feature>
<feature type="transmembrane region" description="Helical" evidence="7">
    <location>
        <begin position="158"/>
        <end position="188"/>
    </location>
</feature>
<evidence type="ECO:0000256" key="7">
    <source>
        <dbReference type="SAM" id="Phobius"/>
    </source>
</evidence>
<evidence type="ECO:0000256" key="4">
    <source>
        <dbReference type="ARBA" id="ARBA00022692"/>
    </source>
</evidence>
<evidence type="ECO:0000256" key="3">
    <source>
        <dbReference type="ARBA" id="ARBA00022475"/>
    </source>
</evidence>
<comment type="similarity">
    <text evidence="2">Belongs to the polysaccharide synthase family.</text>
</comment>
<feature type="transmembrane region" description="Helical" evidence="7">
    <location>
        <begin position="21"/>
        <end position="39"/>
    </location>
</feature>
<evidence type="ECO:0000256" key="5">
    <source>
        <dbReference type="ARBA" id="ARBA00022989"/>
    </source>
</evidence>
<dbReference type="RefSeq" id="WP_310273855.1">
    <property type="nucleotide sequence ID" value="NZ_JAVDWR010000001.1"/>
</dbReference>
<dbReference type="Proteomes" id="UP001257909">
    <property type="component" value="Unassembled WGS sequence"/>
</dbReference>
<feature type="transmembrane region" description="Helical" evidence="7">
    <location>
        <begin position="447"/>
        <end position="474"/>
    </location>
</feature>
<dbReference type="PANTHER" id="PTHR30250:SF10">
    <property type="entry name" value="LIPOPOLYSACCHARIDE BIOSYNTHESIS PROTEIN WZXC"/>
    <property type="match status" value="1"/>
</dbReference>
<feature type="transmembrane region" description="Helical" evidence="7">
    <location>
        <begin position="233"/>
        <end position="250"/>
    </location>
</feature>
<dbReference type="EMBL" id="JAVDWR010000001">
    <property type="protein sequence ID" value="MDR7119379.1"/>
    <property type="molecule type" value="Genomic_DNA"/>
</dbReference>
<dbReference type="Pfam" id="PF13440">
    <property type="entry name" value="Polysacc_synt_3"/>
    <property type="match status" value="1"/>
</dbReference>
<evidence type="ECO:0000313" key="9">
    <source>
        <dbReference type="Proteomes" id="UP001257909"/>
    </source>
</evidence>
<evidence type="ECO:0000313" key="8">
    <source>
        <dbReference type="EMBL" id="MDR7119379.1"/>
    </source>
</evidence>
<evidence type="ECO:0000256" key="2">
    <source>
        <dbReference type="ARBA" id="ARBA00007430"/>
    </source>
</evidence>
<evidence type="ECO:0000256" key="6">
    <source>
        <dbReference type="ARBA" id="ARBA00023136"/>
    </source>
</evidence>
<name>A0ABU1VUH9_9GAMM</name>
<sequence>MSSQSGLELNQAIKRSLLGKYSLYAFQIISMVLLARLFAPGDFGYVAIVQVFITLMVLISSTSIVPAVVYLDDVSVSQRNGLMSLSLLMGLLLATLSLFAFPLVCFWIGMKDMPYAALFIAVTVFFVCLTTSPLASLQRGSKFILIARAEIYAETVSLLMCLVLFYFSYGFYALLFKVCSPFVFRFMFYYQMSALTEVGRPALGRDLVVFKTIVSFVKFQFLFNLVNFFSRNLDTIIVAKFFGLSVTAFYDKSYQVMRYPLQLFTFAITPALQPTLTKHKANVSFVASEFLRVLRPLAYLGLFVSIVFYNGSGALVYLLFGPGWEAVEPILTVFSVSIPLQMVLSSTGAIYQSFGQSRLQFYCGLFSVVTTFMAIAVGAFYEDILLLCLLIVCSFVINYLFCFFVMYRFVFQTRPAYAFYKVCFLIMLPFALYSVEPMFPLSKADYLTSILLLLQSALLSLVLCVAVFVGQYALDVLYSKSDKEVL</sequence>
<feature type="transmembrane region" description="Helical" evidence="7">
    <location>
        <begin position="384"/>
        <end position="406"/>
    </location>
</feature>
<feature type="transmembrane region" description="Helical" evidence="7">
    <location>
        <begin position="83"/>
        <end position="109"/>
    </location>
</feature>
<feature type="transmembrane region" description="Helical" evidence="7">
    <location>
        <begin position="45"/>
        <end position="71"/>
    </location>
</feature>
<dbReference type="PANTHER" id="PTHR30250">
    <property type="entry name" value="PST FAMILY PREDICTED COLANIC ACID TRANSPORTER"/>
    <property type="match status" value="1"/>
</dbReference>